<dbReference type="Pfam" id="PF00528">
    <property type="entry name" value="BPD_transp_1"/>
    <property type="match status" value="1"/>
</dbReference>
<organism evidence="8 9">
    <name type="scientific">Thermotoga petrophila</name>
    <dbReference type="NCBI Taxonomy" id="93929"/>
    <lineage>
        <taxon>Bacteria</taxon>
        <taxon>Thermotogati</taxon>
        <taxon>Thermotogota</taxon>
        <taxon>Thermotogae</taxon>
        <taxon>Thermotogales</taxon>
        <taxon>Thermotogaceae</taxon>
        <taxon>Thermotoga</taxon>
    </lineage>
</organism>
<sequence length="341" mass="37947">MNSEPWDFPGLLLNMSNGVVDMRFLKFLLKRLLTIAISMVVVIVITYVLMWLAPGNFFELQRVRDAIARVTTPDDPAYQATLKGFEERYGLNNPLWKQILMYLKGAVVFKFGPSFSDPARNIEDLIKEKFPITFTLALSSILFALVVGVPLGILAALKKNTWIDYTAMTVSVIGVAIPSYVVAVFLILIFSIYLGWLPTSGWEGIRTKILPTIALALGPLASVARFTRVSLLDTLNQDFIRTAYAKGGDDRTVIMKHALRPSMIPLVTIIGPQMAYLMVGTVWVENVFRIPGLGQLFANAAVTRDYPLLVTSTFILALAVMIMNLIVDVLYAILDPRIKLD</sequence>
<dbReference type="PANTHER" id="PTHR30465">
    <property type="entry name" value="INNER MEMBRANE ABC TRANSPORTER"/>
    <property type="match status" value="1"/>
</dbReference>
<dbReference type="PATRIC" id="fig|93930.3.peg.270"/>
<dbReference type="PROSITE" id="PS50928">
    <property type="entry name" value="ABC_TM1"/>
    <property type="match status" value="1"/>
</dbReference>
<feature type="transmembrane region" description="Helical" evidence="7">
    <location>
        <begin position="209"/>
        <end position="227"/>
    </location>
</feature>
<dbReference type="PANTHER" id="PTHR30465:SF74">
    <property type="entry name" value="OLIGOPEPTIDE TRANSPORT SYSTEM PERMEASE PROTEIN OPPB"/>
    <property type="match status" value="1"/>
</dbReference>
<dbReference type="Pfam" id="PF19300">
    <property type="entry name" value="BPD_transp_1_N"/>
    <property type="match status" value="1"/>
</dbReference>
<comment type="subcellular location">
    <subcellularLocation>
        <location evidence="1 7">Cell membrane</location>
        <topology evidence="1 7">Multi-pass membrane protein</topology>
    </subcellularLocation>
</comment>
<keyword evidence="3" id="KW-1003">Cell membrane</keyword>
<dbReference type="GO" id="GO:0005886">
    <property type="term" value="C:plasma membrane"/>
    <property type="evidence" value="ECO:0007669"/>
    <property type="project" value="UniProtKB-SubCell"/>
</dbReference>
<gene>
    <name evidence="8" type="ORF">XD57_0071</name>
</gene>
<evidence type="ECO:0000256" key="4">
    <source>
        <dbReference type="ARBA" id="ARBA00022692"/>
    </source>
</evidence>
<evidence type="ECO:0000256" key="6">
    <source>
        <dbReference type="ARBA" id="ARBA00023136"/>
    </source>
</evidence>
<dbReference type="Gene3D" id="1.10.3720.10">
    <property type="entry name" value="MetI-like"/>
    <property type="match status" value="1"/>
</dbReference>
<keyword evidence="6 7" id="KW-0472">Membrane</keyword>
<evidence type="ECO:0000256" key="3">
    <source>
        <dbReference type="ARBA" id="ARBA00022475"/>
    </source>
</evidence>
<feature type="transmembrane region" description="Helical" evidence="7">
    <location>
        <begin position="169"/>
        <end position="197"/>
    </location>
</feature>
<keyword evidence="4 7" id="KW-0812">Transmembrane</keyword>
<feature type="transmembrane region" description="Helical" evidence="7">
    <location>
        <begin position="134"/>
        <end position="157"/>
    </location>
</feature>
<comment type="similarity">
    <text evidence="7">Belongs to the binding-protein-dependent transport system permease family.</text>
</comment>
<dbReference type="AlphaFoldDB" id="A0A117L3J9"/>
<accession>A0A117L3J9</accession>
<evidence type="ECO:0000256" key="7">
    <source>
        <dbReference type="RuleBase" id="RU363032"/>
    </source>
</evidence>
<dbReference type="InterPro" id="IPR045621">
    <property type="entry name" value="BPD_transp_1_N"/>
</dbReference>
<keyword evidence="2 7" id="KW-0813">Transport</keyword>
<dbReference type="InterPro" id="IPR035906">
    <property type="entry name" value="MetI-like_sf"/>
</dbReference>
<evidence type="ECO:0000256" key="2">
    <source>
        <dbReference type="ARBA" id="ARBA00022448"/>
    </source>
</evidence>
<dbReference type="GO" id="GO:0055085">
    <property type="term" value="P:transmembrane transport"/>
    <property type="evidence" value="ECO:0007669"/>
    <property type="project" value="InterPro"/>
</dbReference>
<dbReference type="InterPro" id="IPR000515">
    <property type="entry name" value="MetI-like"/>
</dbReference>
<feature type="transmembrane region" description="Helical" evidence="7">
    <location>
        <begin position="264"/>
        <end position="284"/>
    </location>
</feature>
<protein>
    <submittedName>
        <fullName evidence="8">Oligopeptide ABC transporter, permease protein</fullName>
    </submittedName>
</protein>
<feature type="transmembrane region" description="Helical" evidence="7">
    <location>
        <begin position="32"/>
        <end position="53"/>
    </location>
</feature>
<evidence type="ECO:0000256" key="5">
    <source>
        <dbReference type="ARBA" id="ARBA00022989"/>
    </source>
</evidence>
<dbReference type="EMBL" id="LGFG01000002">
    <property type="protein sequence ID" value="KUK23828.1"/>
    <property type="molecule type" value="Genomic_DNA"/>
</dbReference>
<dbReference type="SUPFAM" id="SSF161098">
    <property type="entry name" value="MetI-like"/>
    <property type="match status" value="1"/>
</dbReference>
<evidence type="ECO:0000313" key="8">
    <source>
        <dbReference type="EMBL" id="KUK23828.1"/>
    </source>
</evidence>
<comment type="caution">
    <text evidence="8">The sequence shown here is derived from an EMBL/GenBank/DDBJ whole genome shotgun (WGS) entry which is preliminary data.</text>
</comment>
<name>A0A117L3J9_9THEM</name>
<dbReference type="CDD" id="cd06261">
    <property type="entry name" value="TM_PBP2"/>
    <property type="match status" value="1"/>
</dbReference>
<keyword evidence="5 7" id="KW-1133">Transmembrane helix</keyword>
<feature type="transmembrane region" description="Helical" evidence="7">
    <location>
        <begin position="314"/>
        <end position="334"/>
    </location>
</feature>
<evidence type="ECO:0000313" key="9">
    <source>
        <dbReference type="Proteomes" id="UP000058636"/>
    </source>
</evidence>
<evidence type="ECO:0000256" key="1">
    <source>
        <dbReference type="ARBA" id="ARBA00004651"/>
    </source>
</evidence>
<proteinExistence type="inferred from homology"/>
<reference evidence="8 9" key="1">
    <citation type="journal article" date="2015" name="MBio">
        <title>Genome-Resolved Metagenomic Analysis Reveals Roles for Candidate Phyla and Other Microbial Community Members in Biogeochemical Transformations in Oil Reservoirs.</title>
        <authorList>
            <person name="Hu P."/>
            <person name="Tom L."/>
            <person name="Singh A."/>
            <person name="Thomas B.C."/>
            <person name="Baker B.J."/>
            <person name="Piceno Y.M."/>
            <person name="Andersen G.L."/>
            <person name="Banfield J.F."/>
        </authorList>
    </citation>
    <scope>NUCLEOTIDE SEQUENCE [LARGE SCALE GENOMIC DNA]</scope>
    <source>
        <strain evidence="8">46_26</strain>
    </source>
</reference>
<dbReference type="Proteomes" id="UP000058636">
    <property type="component" value="Unassembled WGS sequence"/>
</dbReference>